<protein>
    <submittedName>
        <fullName evidence="6">TetR family transcriptional regulator</fullName>
    </submittedName>
</protein>
<keyword evidence="1" id="KW-0805">Transcription regulation</keyword>
<dbReference type="PANTHER" id="PTHR47506">
    <property type="entry name" value="TRANSCRIPTIONAL REGULATORY PROTEIN"/>
    <property type="match status" value="1"/>
</dbReference>
<dbReference type="Gene3D" id="1.10.357.10">
    <property type="entry name" value="Tetracycline Repressor, domain 2"/>
    <property type="match status" value="1"/>
</dbReference>
<dbReference type="SUPFAM" id="SSF48498">
    <property type="entry name" value="Tetracyclin repressor-like, C-terminal domain"/>
    <property type="match status" value="1"/>
</dbReference>
<name>A0A2U8DMC5_9CLOT</name>
<evidence type="ECO:0000256" key="3">
    <source>
        <dbReference type="ARBA" id="ARBA00023163"/>
    </source>
</evidence>
<dbReference type="OrthoDB" id="9812484at2"/>
<keyword evidence="3" id="KW-0804">Transcription</keyword>
<proteinExistence type="predicted"/>
<dbReference type="KEGG" id="cdrk:B9W14_03500"/>
<evidence type="ECO:0000259" key="5">
    <source>
        <dbReference type="PROSITE" id="PS50977"/>
    </source>
</evidence>
<dbReference type="PROSITE" id="PS50977">
    <property type="entry name" value="HTH_TETR_2"/>
    <property type="match status" value="1"/>
</dbReference>
<sequence length="189" mass="21944">MVKSTKGERTKNRIIETAAELFFINGYNSTGVNDILRVTELPKGSFYFHFKSKKSLAIEVNFYFQKKLANWILETSKNKNWEEFITNLVDDMIEGALYGKYFGCPLTTLGQELAFCEPDIAKYYSDSLNKLICIFSSVLKRSGIDKEKIDIIANRAFILYEGYLVYYRISKNVDILRNMKNELISIYNQ</sequence>
<evidence type="ECO:0000256" key="1">
    <source>
        <dbReference type="ARBA" id="ARBA00023015"/>
    </source>
</evidence>
<dbReference type="InterPro" id="IPR009057">
    <property type="entry name" value="Homeodomain-like_sf"/>
</dbReference>
<accession>A0A2U8DMC5</accession>
<evidence type="ECO:0000313" key="6">
    <source>
        <dbReference type="EMBL" id="AWI03585.1"/>
    </source>
</evidence>
<organism evidence="6 7">
    <name type="scientific">Clostridium drakei</name>
    <dbReference type="NCBI Taxonomy" id="332101"/>
    <lineage>
        <taxon>Bacteria</taxon>
        <taxon>Bacillati</taxon>
        <taxon>Bacillota</taxon>
        <taxon>Clostridia</taxon>
        <taxon>Eubacteriales</taxon>
        <taxon>Clostridiaceae</taxon>
        <taxon>Clostridium</taxon>
    </lineage>
</organism>
<evidence type="ECO:0000256" key="4">
    <source>
        <dbReference type="PROSITE-ProRule" id="PRU00335"/>
    </source>
</evidence>
<dbReference type="AlphaFoldDB" id="A0A2U8DMC5"/>
<dbReference type="EMBL" id="CP020953">
    <property type="protein sequence ID" value="AWI03585.1"/>
    <property type="molecule type" value="Genomic_DNA"/>
</dbReference>
<dbReference type="RefSeq" id="WP_032076769.1">
    <property type="nucleotide sequence ID" value="NZ_CP020953.1"/>
</dbReference>
<dbReference type="InterPro" id="IPR001647">
    <property type="entry name" value="HTH_TetR"/>
</dbReference>
<feature type="DNA-binding region" description="H-T-H motif" evidence="4">
    <location>
        <begin position="31"/>
        <end position="50"/>
    </location>
</feature>
<gene>
    <name evidence="6" type="ORF">B9W14_03500</name>
</gene>
<dbReference type="SUPFAM" id="SSF46689">
    <property type="entry name" value="Homeodomain-like"/>
    <property type="match status" value="1"/>
</dbReference>
<evidence type="ECO:0000256" key="2">
    <source>
        <dbReference type="ARBA" id="ARBA00023125"/>
    </source>
</evidence>
<evidence type="ECO:0000313" key="7">
    <source>
        <dbReference type="Proteomes" id="UP000244910"/>
    </source>
</evidence>
<dbReference type="Proteomes" id="UP000244910">
    <property type="component" value="Chromosome"/>
</dbReference>
<keyword evidence="7" id="KW-1185">Reference proteome</keyword>
<feature type="domain" description="HTH tetR-type" evidence="5">
    <location>
        <begin position="8"/>
        <end position="68"/>
    </location>
</feature>
<dbReference type="GO" id="GO:0003677">
    <property type="term" value="F:DNA binding"/>
    <property type="evidence" value="ECO:0007669"/>
    <property type="project" value="UniProtKB-UniRule"/>
</dbReference>
<reference evidence="7" key="1">
    <citation type="submission" date="2017-04" db="EMBL/GenBank/DDBJ databases">
        <authorList>
            <person name="Song Y."/>
            <person name="Cho B.-K."/>
        </authorList>
    </citation>
    <scope>NUCLEOTIDE SEQUENCE [LARGE SCALE GENOMIC DNA]</scope>
    <source>
        <strain evidence="7">SL1</strain>
    </source>
</reference>
<dbReference type="PANTHER" id="PTHR47506:SF1">
    <property type="entry name" value="HTH-TYPE TRANSCRIPTIONAL REGULATOR YJDC"/>
    <property type="match status" value="1"/>
</dbReference>
<dbReference type="Pfam" id="PF00440">
    <property type="entry name" value="TetR_N"/>
    <property type="match status" value="1"/>
</dbReference>
<dbReference type="InterPro" id="IPR036271">
    <property type="entry name" value="Tet_transcr_reg_TetR-rel_C_sf"/>
</dbReference>
<keyword evidence="2 4" id="KW-0238">DNA-binding</keyword>
<dbReference type="PRINTS" id="PR00455">
    <property type="entry name" value="HTHTETR"/>
</dbReference>